<protein>
    <submittedName>
        <fullName evidence="3">AAA family ATPase</fullName>
    </submittedName>
</protein>
<evidence type="ECO:0000313" key="3">
    <source>
        <dbReference type="EMBL" id="MCH9277221.1"/>
    </source>
</evidence>
<name>A0ABS9VZD9_9BIFI</name>
<evidence type="ECO:0000313" key="4">
    <source>
        <dbReference type="Proteomes" id="UP000710815"/>
    </source>
</evidence>
<feature type="domain" description="AAA+ ATPase" evidence="2">
    <location>
        <begin position="38"/>
        <end position="367"/>
    </location>
</feature>
<dbReference type="RefSeq" id="WP_241515260.1">
    <property type="nucleotide sequence ID" value="NZ_JAFEJT020000100.1"/>
</dbReference>
<organism evidence="3 4">
    <name type="scientific">Bifidobacterium amazonense</name>
    <dbReference type="NCBI Taxonomy" id="2809027"/>
    <lineage>
        <taxon>Bacteria</taxon>
        <taxon>Bacillati</taxon>
        <taxon>Actinomycetota</taxon>
        <taxon>Actinomycetes</taxon>
        <taxon>Bifidobacteriales</taxon>
        <taxon>Bifidobacteriaceae</taxon>
        <taxon>Bifidobacterium</taxon>
    </lineage>
</organism>
<dbReference type="Gene3D" id="3.40.50.300">
    <property type="entry name" value="P-loop containing nucleotide triphosphate hydrolases"/>
    <property type="match status" value="2"/>
</dbReference>
<dbReference type="SMART" id="SM00382">
    <property type="entry name" value="AAA"/>
    <property type="match status" value="1"/>
</dbReference>
<dbReference type="PANTHER" id="PTHR43581:SF2">
    <property type="entry name" value="EXCINUCLEASE ATPASE SUBUNIT"/>
    <property type="match status" value="1"/>
</dbReference>
<dbReference type="InterPro" id="IPR003959">
    <property type="entry name" value="ATPase_AAA_core"/>
</dbReference>
<evidence type="ECO:0000259" key="2">
    <source>
        <dbReference type="SMART" id="SM00382"/>
    </source>
</evidence>
<proteinExistence type="predicted"/>
<dbReference type="InterPro" id="IPR051396">
    <property type="entry name" value="Bact_Antivir_Def_Nuclease"/>
</dbReference>
<evidence type="ECO:0000256" key="1">
    <source>
        <dbReference type="SAM" id="MobiDB-lite"/>
    </source>
</evidence>
<keyword evidence="4" id="KW-1185">Reference proteome</keyword>
<gene>
    <name evidence="3" type="ORF">JS533_013275</name>
</gene>
<reference evidence="3 4" key="2">
    <citation type="journal article" date="2021" name="Syst. Appl. Microbiol.">
        <title>Phylogenetic classification of ten novel species belonging to the genus Bifidobacterium comprising B. phasiani sp. nov., B. pongonis sp. nov., B. saguinibicoloris sp. nov., B. colobi sp. nov., B. simiiventris sp. nov., B. santillanense sp. nov., B. miconis sp. nov., B. amazonense sp. nov., B. pluvialisilvae sp. nov., and B. miconisargentati sp. nov.</title>
        <authorList>
            <person name="Lugli G.A."/>
            <person name="Calvete-Torre I."/>
            <person name="Alessandri G."/>
            <person name="Milani C."/>
            <person name="Turroni F."/>
            <person name="Laiolo P."/>
            <person name="Ossiprandi M.C."/>
            <person name="Margolles A."/>
            <person name="Ruiz L."/>
            <person name="Ventura M."/>
        </authorList>
    </citation>
    <scope>NUCLEOTIDE SEQUENCE [LARGE SCALE GENOMIC DNA]</scope>
    <source>
        <strain evidence="3 4">MA1</strain>
    </source>
</reference>
<feature type="compositionally biased region" description="Acidic residues" evidence="1">
    <location>
        <begin position="371"/>
        <end position="384"/>
    </location>
</feature>
<dbReference type="EMBL" id="JAFEJT020000100">
    <property type="protein sequence ID" value="MCH9277221.1"/>
    <property type="molecule type" value="Genomic_DNA"/>
</dbReference>
<accession>A0ABS9VZD9</accession>
<reference evidence="3 4" key="1">
    <citation type="journal article" date="2021" name="Environ. Microbiol.">
        <title>Genetic insights into the dark matter of the mammalian gut microbiota through targeted genome reconstruction.</title>
        <authorList>
            <person name="Lugli G.A."/>
            <person name="Alessandri G."/>
            <person name="Milani C."/>
            <person name="Viappiani A."/>
            <person name="Fontana F."/>
            <person name="Tarracchini C."/>
            <person name="Mancabelli L."/>
            <person name="Argentini C."/>
            <person name="Ruiz L."/>
            <person name="Margolles A."/>
            <person name="van Sinderen D."/>
            <person name="Turroni F."/>
            <person name="Ventura M."/>
        </authorList>
    </citation>
    <scope>NUCLEOTIDE SEQUENCE [LARGE SCALE GENOMIC DNA]</scope>
    <source>
        <strain evidence="3 4">MA1</strain>
    </source>
</reference>
<dbReference type="PANTHER" id="PTHR43581">
    <property type="entry name" value="ATP/GTP PHOSPHATASE"/>
    <property type="match status" value="1"/>
</dbReference>
<dbReference type="Proteomes" id="UP000710815">
    <property type="component" value="Unassembled WGS sequence"/>
</dbReference>
<comment type="caution">
    <text evidence="3">The sequence shown here is derived from an EMBL/GenBank/DDBJ whole genome shotgun (WGS) entry which is preliminary data.</text>
</comment>
<dbReference type="InterPro" id="IPR038729">
    <property type="entry name" value="Rad50/SbcC_AAA"/>
</dbReference>
<dbReference type="SUPFAM" id="SSF52540">
    <property type="entry name" value="P-loop containing nucleoside triphosphate hydrolases"/>
    <property type="match status" value="1"/>
</dbReference>
<dbReference type="Pfam" id="PF13476">
    <property type="entry name" value="AAA_23"/>
    <property type="match status" value="1"/>
</dbReference>
<dbReference type="InterPro" id="IPR027417">
    <property type="entry name" value="P-loop_NTPase"/>
</dbReference>
<dbReference type="InterPro" id="IPR003593">
    <property type="entry name" value="AAA+_ATPase"/>
</dbReference>
<feature type="region of interest" description="Disordered" evidence="1">
    <location>
        <begin position="369"/>
        <end position="431"/>
    </location>
</feature>
<sequence>MSVYDREGSLRMDGATWKLNGLHLSNFRCFGDLAVDFDDRVTVLAGDNGSGKTTILEAAAIALGALLVKVDNPYARVHPVAFATSDMRLKPIRTGSMLSLEPQPVAVAAEGVAFGDPIQWSRAKTSVAGRTLSAGAAQAIGVSERIQEIVRRGDPSTLPLLAYYGAGRLWVHKKEKTNADRWFAKGFSRSSGYVDCLDAASNDKMMTSWFRQMASIELEDGRRPPELVAVVDAVSACFRDLTGDGNVTVRYSARDYGLVVDGLTENGVERGPLPFENLSDGYRGVLSLIADIAYRMAVLNPDADEILHSPGIVLIDEIDLHLHPKWQERVVHDLTGIFPNVQFIVSSHAPAVIASVLDNQIRRVRRRTEQEELELEEPTSEDDSNVLGAESSRPQTPAAKPVRTGPTPAGARVDSSRPRNRTGRCPRTSAS</sequence>
<dbReference type="Pfam" id="PF13304">
    <property type="entry name" value="AAA_21"/>
    <property type="match status" value="1"/>
</dbReference>